<dbReference type="InterPro" id="IPR016989">
    <property type="entry name" value="Atp1_alphaprobac"/>
</dbReference>
<dbReference type="InterPro" id="IPR032820">
    <property type="entry name" value="ATPase_put"/>
</dbReference>
<evidence type="ECO:0000256" key="1">
    <source>
        <dbReference type="SAM" id="Phobius"/>
    </source>
</evidence>
<feature type="transmembrane region" description="Helical" evidence="1">
    <location>
        <begin position="80"/>
        <end position="98"/>
    </location>
</feature>
<dbReference type="RefSeq" id="WP_225940335.1">
    <property type="nucleotide sequence ID" value="NZ_JADBGG010000011.1"/>
</dbReference>
<dbReference type="Proteomes" id="UP000639010">
    <property type="component" value="Unassembled WGS sequence"/>
</dbReference>
<gene>
    <name evidence="2" type="ORF">H4684_001740</name>
</gene>
<evidence type="ECO:0000313" key="2">
    <source>
        <dbReference type="EMBL" id="MBE1425096.1"/>
    </source>
</evidence>
<dbReference type="Pfam" id="PF09527">
    <property type="entry name" value="ATPase_gene1"/>
    <property type="match status" value="1"/>
</dbReference>
<dbReference type="PIRSF" id="PIRSF032126">
    <property type="entry name" value="F0F1_ATP_synthase_subunit_I"/>
    <property type="match status" value="1"/>
</dbReference>
<protein>
    <submittedName>
        <fullName evidence="2">ATP synthase protein I</fullName>
    </submittedName>
</protein>
<reference evidence="2 3" key="1">
    <citation type="submission" date="2020-10" db="EMBL/GenBank/DDBJ databases">
        <title>Genomic Encyclopedia of Type Strains, Phase IV (KMG-IV): sequencing the most valuable type-strain genomes for metagenomic binning, comparative biology and taxonomic classification.</title>
        <authorList>
            <person name="Goeker M."/>
        </authorList>
    </citation>
    <scope>NUCLEOTIDE SEQUENCE [LARGE SCALE GENOMIC DNA]</scope>
    <source>
        <strain evidence="2 3">DSM 4194</strain>
    </source>
</reference>
<keyword evidence="1" id="KW-0812">Transmembrane</keyword>
<accession>A0ABR9H306</accession>
<dbReference type="EMBL" id="JADBGG010000011">
    <property type="protein sequence ID" value="MBE1425096.1"/>
    <property type="molecule type" value="Genomic_DNA"/>
</dbReference>
<keyword evidence="1" id="KW-0472">Membrane</keyword>
<sequence>MVDAKLGGVVAPTSICDLLHERSGTAKTHRDEHMLFNRKNSKHFESLGIASVMGLQLVSGVVVGFAMGYYLDKYFGTKPWLTLIFLVFGIIAGYRNMFREMQRIQKKEAEADARNNAEED</sequence>
<keyword evidence="1" id="KW-1133">Transmembrane helix</keyword>
<comment type="caution">
    <text evidence="2">The sequence shown here is derived from an EMBL/GenBank/DDBJ whole genome shotgun (WGS) entry which is preliminary data.</text>
</comment>
<proteinExistence type="predicted"/>
<keyword evidence="3" id="KW-1185">Reference proteome</keyword>
<feature type="transmembrane region" description="Helical" evidence="1">
    <location>
        <begin position="47"/>
        <end position="68"/>
    </location>
</feature>
<evidence type="ECO:0000313" key="3">
    <source>
        <dbReference type="Proteomes" id="UP000639010"/>
    </source>
</evidence>
<organism evidence="2 3">
    <name type="scientific">Desulfomicrobium macestii</name>
    <dbReference type="NCBI Taxonomy" id="90731"/>
    <lineage>
        <taxon>Bacteria</taxon>
        <taxon>Pseudomonadati</taxon>
        <taxon>Thermodesulfobacteriota</taxon>
        <taxon>Desulfovibrionia</taxon>
        <taxon>Desulfovibrionales</taxon>
        <taxon>Desulfomicrobiaceae</taxon>
        <taxon>Desulfomicrobium</taxon>
    </lineage>
</organism>
<name>A0ABR9H306_9BACT</name>